<evidence type="ECO:0000259" key="2">
    <source>
        <dbReference type="Pfam" id="PF00501"/>
    </source>
</evidence>
<reference evidence="3" key="1">
    <citation type="submission" date="2023-03" db="EMBL/GenBank/DDBJ databases">
        <title>Massive genome expansion in bonnet fungi (Mycena s.s.) driven by repeated elements and novel gene families across ecological guilds.</title>
        <authorList>
            <consortium name="Lawrence Berkeley National Laboratory"/>
            <person name="Harder C.B."/>
            <person name="Miyauchi S."/>
            <person name="Viragh M."/>
            <person name="Kuo A."/>
            <person name="Thoen E."/>
            <person name="Andreopoulos B."/>
            <person name="Lu D."/>
            <person name="Skrede I."/>
            <person name="Drula E."/>
            <person name="Henrissat B."/>
            <person name="Morin E."/>
            <person name="Kohler A."/>
            <person name="Barry K."/>
            <person name="LaButti K."/>
            <person name="Morin E."/>
            <person name="Salamov A."/>
            <person name="Lipzen A."/>
            <person name="Mereny Z."/>
            <person name="Hegedus B."/>
            <person name="Baldrian P."/>
            <person name="Stursova M."/>
            <person name="Weitz H."/>
            <person name="Taylor A."/>
            <person name="Grigoriev I.V."/>
            <person name="Nagy L.G."/>
            <person name="Martin F."/>
            <person name="Kauserud H."/>
        </authorList>
    </citation>
    <scope>NUCLEOTIDE SEQUENCE</scope>
    <source>
        <strain evidence="3">9284</strain>
    </source>
</reference>
<evidence type="ECO:0000313" key="3">
    <source>
        <dbReference type="EMBL" id="KAJ7611736.1"/>
    </source>
</evidence>
<dbReference type="GO" id="GO:0031956">
    <property type="term" value="F:medium-chain fatty acid-CoA ligase activity"/>
    <property type="evidence" value="ECO:0007669"/>
    <property type="project" value="TreeGrafter"/>
</dbReference>
<protein>
    <recommendedName>
        <fullName evidence="2">AMP-dependent synthetase/ligase domain-containing protein</fullName>
    </recommendedName>
</protein>
<feature type="domain" description="AMP-dependent synthetase/ligase" evidence="2">
    <location>
        <begin position="13"/>
        <end position="322"/>
    </location>
</feature>
<comment type="caution">
    <text evidence="3">The sequence shown here is derived from an EMBL/GenBank/DDBJ whole genome shotgun (WGS) entry which is preliminary data.</text>
</comment>
<comment type="similarity">
    <text evidence="1">Belongs to the ATP-dependent AMP-binding enzyme family.</text>
</comment>
<dbReference type="SUPFAM" id="SSF56801">
    <property type="entry name" value="Acetyl-CoA synthetase-like"/>
    <property type="match status" value="1"/>
</dbReference>
<sequence>MLHFLTDVLTAWEKYRDRPLFKQLVQGAAGQKTWLSVTYEDFRNETDRVGRHWRATLSSQGFNSSDAVGLWATGEKYTDLIHIYSLIRAGFIPQLFSVNYLSVDVVRDLLAACKGKGLLYDPTFAAAVEGHVNLPAICLPALDTIQSSSDPLQPLLDVAEDEPAMILHTSGTTSGRPKPVPVTHRNLKGQQSQWRGLNQGSFETQDIYSKLGSYLHVGSASSISYLSLRGDCNVQTSRSDFDAEELLQLSREAGVNRLFLYAPTNQGVLDNLKNMRQIIYTGASLNPEDEAWMVAQNIPGTLLYATTEAFLILISDLNERDDLPAMHLIPGEKGNIRRKAVEVEYSDLLNELYKIV</sequence>
<dbReference type="InterPro" id="IPR000873">
    <property type="entry name" value="AMP-dep_synth/lig_dom"/>
</dbReference>
<dbReference type="AlphaFoldDB" id="A0AAD7B6N6"/>
<evidence type="ECO:0000313" key="4">
    <source>
        <dbReference type="Proteomes" id="UP001221142"/>
    </source>
</evidence>
<dbReference type="Pfam" id="PF00501">
    <property type="entry name" value="AMP-binding"/>
    <property type="match status" value="1"/>
</dbReference>
<evidence type="ECO:0000256" key="1">
    <source>
        <dbReference type="ARBA" id="ARBA00006432"/>
    </source>
</evidence>
<proteinExistence type="inferred from homology"/>
<name>A0AAD7B6N6_9AGAR</name>
<gene>
    <name evidence="3" type="ORF">FB45DRAFT_1119074</name>
</gene>
<dbReference type="Gene3D" id="3.40.50.12780">
    <property type="entry name" value="N-terminal domain of ligase-like"/>
    <property type="match status" value="1"/>
</dbReference>
<keyword evidence="4" id="KW-1185">Reference proteome</keyword>
<accession>A0AAD7B6N6</accession>
<dbReference type="Proteomes" id="UP001221142">
    <property type="component" value="Unassembled WGS sequence"/>
</dbReference>
<dbReference type="PANTHER" id="PTHR43201">
    <property type="entry name" value="ACYL-COA SYNTHETASE"/>
    <property type="match status" value="1"/>
</dbReference>
<dbReference type="EMBL" id="JARKIF010000032">
    <property type="protein sequence ID" value="KAJ7611736.1"/>
    <property type="molecule type" value="Genomic_DNA"/>
</dbReference>
<organism evidence="3 4">
    <name type="scientific">Roridomyces roridus</name>
    <dbReference type="NCBI Taxonomy" id="1738132"/>
    <lineage>
        <taxon>Eukaryota</taxon>
        <taxon>Fungi</taxon>
        <taxon>Dikarya</taxon>
        <taxon>Basidiomycota</taxon>
        <taxon>Agaricomycotina</taxon>
        <taxon>Agaricomycetes</taxon>
        <taxon>Agaricomycetidae</taxon>
        <taxon>Agaricales</taxon>
        <taxon>Marasmiineae</taxon>
        <taxon>Mycenaceae</taxon>
        <taxon>Roridomyces</taxon>
    </lineage>
</organism>
<dbReference type="GO" id="GO:0006631">
    <property type="term" value="P:fatty acid metabolic process"/>
    <property type="evidence" value="ECO:0007669"/>
    <property type="project" value="TreeGrafter"/>
</dbReference>
<dbReference type="PANTHER" id="PTHR43201:SF8">
    <property type="entry name" value="ACYL-COA SYNTHETASE FAMILY MEMBER 3"/>
    <property type="match status" value="1"/>
</dbReference>
<dbReference type="InterPro" id="IPR042099">
    <property type="entry name" value="ANL_N_sf"/>
</dbReference>